<keyword evidence="1" id="KW-0732">Signal</keyword>
<dbReference type="Pfam" id="PF06439">
    <property type="entry name" value="3keto-disac_hyd"/>
    <property type="match status" value="1"/>
</dbReference>
<dbReference type="Gene3D" id="2.60.120.560">
    <property type="entry name" value="Exo-inulinase, domain 1"/>
    <property type="match status" value="1"/>
</dbReference>
<dbReference type="Proteomes" id="UP000606494">
    <property type="component" value="Unassembled WGS sequence"/>
</dbReference>
<feature type="chain" id="PRO_5047484869" evidence="1">
    <location>
        <begin position="24"/>
        <end position="285"/>
    </location>
</feature>
<evidence type="ECO:0000313" key="4">
    <source>
        <dbReference type="Proteomes" id="UP000606494"/>
    </source>
</evidence>
<gene>
    <name evidence="3" type="ORF">H8B17_20110</name>
</gene>
<reference evidence="3 4" key="1">
    <citation type="submission" date="2020-08" db="EMBL/GenBank/DDBJ databases">
        <title>Sphingobacterium sp. DN00404 isolated from aquaculture water.</title>
        <authorList>
            <person name="Zhang M."/>
        </authorList>
    </citation>
    <scope>NUCLEOTIDE SEQUENCE [LARGE SCALE GENOMIC DNA]</scope>
    <source>
        <strain evidence="3 4">KCTC 32294</strain>
    </source>
</reference>
<accession>A0ABR7Y9B1</accession>
<evidence type="ECO:0000313" key="3">
    <source>
        <dbReference type="EMBL" id="MBD1427891.1"/>
    </source>
</evidence>
<organism evidence="3 4">
    <name type="scientific">Sphingobacterium arenae</name>
    <dbReference type="NCBI Taxonomy" id="1280598"/>
    <lineage>
        <taxon>Bacteria</taxon>
        <taxon>Pseudomonadati</taxon>
        <taxon>Bacteroidota</taxon>
        <taxon>Sphingobacteriia</taxon>
        <taxon>Sphingobacteriales</taxon>
        <taxon>Sphingobacteriaceae</taxon>
        <taxon>Sphingobacterium</taxon>
    </lineage>
</organism>
<dbReference type="RefSeq" id="WP_190311034.1">
    <property type="nucleotide sequence ID" value="NZ_JACNYK010000009.1"/>
</dbReference>
<feature type="signal peptide" evidence="1">
    <location>
        <begin position="1"/>
        <end position="23"/>
    </location>
</feature>
<feature type="domain" description="3-keto-alpha-glucoside-1,2-lyase/3-keto-2-hydroxy-glucal hydratase" evidence="2">
    <location>
        <begin position="37"/>
        <end position="264"/>
    </location>
</feature>
<dbReference type="EMBL" id="JACNYK010000009">
    <property type="protein sequence ID" value="MBD1427891.1"/>
    <property type="molecule type" value="Genomic_DNA"/>
</dbReference>
<evidence type="ECO:0000256" key="1">
    <source>
        <dbReference type="SAM" id="SignalP"/>
    </source>
</evidence>
<comment type="caution">
    <text evidence="3">The sequence shown here is derived from an EMBL/GenBank/DDBJ whole genome shotgun (WGS) entry which is preliminary data.</text>
</comment>
<proteinExistence type="predicted"/>
<evidence type="ECO:0000259" key="2">
    <source>
        <dbReference type="Pfam" id="PF06439"/>
    </source>
</evidence>
<name>A0ABR7Y9B1_9SPHI</name>
<protein>
    <submittedName>
        <fullName evidence="3">DUF1080 domain-containing protein</fullName>
    </submittedName>
</protein>
<sequence>MKIKLFFLSVLTTGTILSACSSAGSKTATSNNDTPQPIQLFNGNDINDWTPKIRLHEVGENYANTFRVEDGLLKVRYDGYDEFNQQYGHLAYNTPYSYYLLRVEYRFVDEQVKGGEGWAWRNSGAMLHGQPPTTMLKDQDFPISIEGQLLGGNGKEERTTSNLCTPGTNVVIDDTLFTPHCTSSTSKTYHGDEWVTADFLVLGDSLIQHILEGEVVLEYTKPQIGGGNVEHYDLAQKEDGKLLDQGFIYLQSESHPIDFRKVELYDLAPYKDDNVKLKAIIQKLL</sequence>
<dbReference type="InterPro" id="IPR010496">
    <property type="entry name" value="AL/BT2_dom"/>
</dbReference>
<keyword evidence="4" id="KW-1185">Reference proteome</keyword>
<dbReference type="PROSITE" id="PS51257">
    <property type="entry name" value="PROKAR_LIPOPROTEIN"/>
    <property type="match status" value="1"/>
</dbReference>